<evidence type="ECO:0000313" key="3">
    <source>
        <dbReference type="Proteomes" id="UP000024837"/>
    </source>
</evidence>
<gene>
    <name evidence="2" type="ORF">DRE_04411</name>
</gene>
<organism evidence="2 3">
    <name type="scientific">Drechslerella stenobrocha 248</name>
    <dbReference type="NCBI Taxonomy" id="1043628"/>
    <lineage>
        <taxon>Eukaryota</taxon>
        <taxon>Fungi</taxon>
        <taxon>Dikarya</taxon>
        <taxon>Ascomycota</taxon>
        <taxon>Pezizomycotina</taxon>
        <taxon>Orbiliomycetes</taxon>
        <taxon>Orbiliales</taxon>
        <taxon>Orbiliaceae</taxon>
        <taxon>Drechslerella</taxon>
    </lineage>
</organism>
<dbReference type="Proteomes" id="UP000024837">
    <property type="component" value="Unassembled WGS sequence"/>
</dbReference>
<reference evidence="2 3" key="1">
    <citation type="submission" date="2013-05" db="EMBL/GenBank/DDBJ databases">
        <title>Drechslerella stenobrocha genome reveals carnivorous origination and mechanical trapping mechanism of predatory fungi.</title>
        <authorList>
            <person name="Liu X."/>
            <person name="Zhang W."/>
            <person name="Liu K."/>
        </authorList>
    </citation>
    <scope>NUCLEOTIDE SEQUENCE [LARGE SCALE GENOMIC DNA]</scope>
    <source>
        <strain evidence="2 3">248</strain>
    </source>
</reference>
<evidence type="ECO:0000313" key="2">
    <source>
        <dbReference type="EMBL" id="EWC46240.1"/>
    </source>
</evidence>
<name>W7IAZ5_9PEZI</name>
<dbReference type="EMBL" id="KI966419">
    <property type="protein sequence ID" value="EWC46240.1"/>
    <property type="molecule type" value="Genomic_DNA"/>
</dbReference>
<dbReference type="OrthoDB" id="5291983at2759"/>
<accession>W7IAZ5</accession>
<proteinExistence type="predicted"/>
<sequence length="286" mass="32375">MRLRTSIPYLAAGLCALHSASVYAELGALPLAEFDQWVLNSDANAPYWQDISTDLEELVTSVLATHTLDIDEVNGRTETSLGPLFDNVRSILTELHMRENFAVQPPQRTENIGGDPNSIYGQQQDERPTFWSEAIVNLRDTFNWLVNLRQDINWDTGDKHDIWESRAGLNVLGKVPLLDTVKDLATYISENVDVSDTTQVARWVVDGRVDGETSVLTYDIGSRQRLQAAFKTVHDAFQSLGNLLTPLFFEAQRRLKQPTDKMYLQALQKALLDLQGFCRKYQRIFG</sequence>
<feature type="region of interest" description="Disordered" evidence="1">
    <location>
        <begin position="104"/>
        <end position="123"/>
    </location>
</feature>
<evidence type="ECO:0000256" key="1">
    <source>
        <dbReference type="SAM" id="MobiDB-lite"/>
    </source>
</evidence>
<protein>
    <submittedName>
        <fullName evidence="2">Uncharacterized protein</fullName>
    </submittedName>
</protein>
<keyword evidence="3" id="KW-1185">Reference proteome</keyword>
<dbReference type="AlphaFoldDB" id="W7IAZ5"/>
<dbReference type="HOGENOM" id="CLU_973254_0_0_1"/>